<keyword evidence="2" id="KW-0812">Transmembrane</keyword>
<dbReference type="GeneID" id="41595474"/>
<feature type="transmembrane region" description="Helical" evidence="2">
    <location>
        <begin position="113"/>
        <end position="135"/>
    </location>
</feature>
<organism evidence="4 5">
    <name type="scientific">Candidatus Nitrosocaldus cavascurensis</name>
    <dbReference type="NCBI Taxonomy" id="2058097"/>
    <lineage>
        <taxon>Archaea</taxon>
        <taxon>Nitrososphaerota</taxon>
        <taxon>Nitrososphaeria</taxon>
        <taxon>Candidatus Nitrosocaldales</taxon>
        <taxon>Candidatus Nitrosocaldaceae</taxon>
        <taxon>Candidatus Nitrosocaldus</taxon>
    </lineage>
</organism>
<dbReference type="EMBL" id="LT981265">
    <property type="protein sequence ID" value="SPC34649.1"/>
    <property type="molecule type" value="Genomic_DNA"/>
</dbReference>
<dbReference type="RefSeq" id="WP_103286735.1">
    <property type="nucleotide sequence ID" value="NZ_LT981265.1"/>
</dbReference>
<keyword evidence="2" id="KW-0472">Membrane</keyword>
<dbReference type="InterPro" id="IPR057055">
    <property type="entry name" value="wHTH-PRTase_assoc"/>
</dbReference>
<dbReference type="InterPro" id="IPR036390">
    <property type="entry name" value="WH_DNA-bd_sf"/>
</dbReference>
<evidence type="ECO:0000256" key="1">
    <source>
        <dbReference type="SAM" id="MobiDB-lite"/>
    </source>
</evidence>
<feature type="region of interest" description="Disordered" evidence="1">
    <location>
        <begin position="148"/>
        <end position="179"/>
    </location>
</feature>
<accession>A0A2K5ASQ4</accession>
<dbReference type="Pfam" id="PF24409">
    <property type="entry name" value="wHTH-PRTase_assc"/>
    <property type="match status" value="1"/>
</dbReference>
<keyword evidence="5" id="KW-1185">Reference proteome</keyword>
<dbReference type="SUPFAM" id="SSF46785">
    <property type="entry name" value="Winged helix' DNA-binding domain"/>
    <property type="match status" value="1"/>
</dbReference>
<sequence>MSSVEDEPKDVMVLSAIAKGYNTEEKIAKATGLSAFDVAMIVERLILHGLIVKKEKKGFLGKRKVELTMTEKGTRELQERRFELEQRWQRMVMLAEQGKKQEFEREALSMRSWIPIMLFMGIMDMMMWMTMLNMMNLAAQDYMPEQVPDAGAGSGGGDMGGDAGEGGGWDWGDFGDVNI</sequence>
<protein>
    <recommendedName>
        <fullName evidence="3">PRTase associated wHTH domain-containing protein</fullName>
    </recommendedName>
</protein>
<evidence type="ECO:0000313" key="4">
    <source>
        <dbReference type="EMBL" id="SPC34649.1"/>
    </source>
</evidence>
<reference evidence="5" key="1">
    <citation type="submission" date="2018-01" db="EMBL/GenBank/DDBJ databases">
        <authorList>
            <person name="Kerou L M."/>
        </authorList>
    </citation>
    <scope>NUCLEOTIDE SEQUENCE [LARGE SCALE GENOMIC DNA]</scope>
    <source>
        <strain evidence="5">SCU2</strain>
    </source>
</reference>
<dbReference type="InterPro" id="IPR036388">
    <property type="entry name" value="WH-like_DNA-bd_sf"/>
</dbReference>
<dbReference type="Proteomes" id="UP000236248">
    <property type="component" value="Chromosome NCAV"/>
</dbReference>
<proteinExistence type="predicted"/>
<evidence type="ECO:0000256" key="2">
    <source>
        <dbReference type="SAM" id="Phobius"/>
    </source>
</evidence>
<feature type="domain" description="PRTase associated wHTH" evidence="3">
    <location>
        <begin position="11"/>
        <end position="94"/>
    </location>
</feature>
<feature type="compositionally biased region" description="Gly residues" evidence="1">
    <location>
        <begin position="152"/>
        <end position="170"/>
    </location>
</feature>
<keyword evidence="2" id="KW-1133">Transmembrane helix</keyword>
<dbReference type="Gene3D" id="1.10.10.10">
    <property type="entry name" value="Winged helix-like DNA-binding domain superfamily/Winged helix DNA-binding domain"/>
    <property type="match status" value="1"/>
</dbReference>
<dbReference type="KEGG" id="ncv:NCAV_1483"/>
<dbReference type="AlphaFoldDB" id="A0A2K5ASQ4"/>
<evidence type="ECO:0000259" key="3">
    <source>
        <dbReference type="Pfam" id="PF24409"/>
    </source>
</evidence>
<name>A0A2K5ASQ4_9ARCH</name>
<gene>
    <name evidence="4" type="ORF">NCAV_1483</name>
</gene>
<evidence type="ECO:0000313" key="5">
    <source>
        <dbReference type="Proteomes" id="UP000236248"/>
    </source>
</evidence>